<name>A0ABQ5BN78_9ASTR</name>
<evidence type="ECO:0000256" key="1">
    <source>
        <dbReference type="SAM" id="Coils"/>
    </source>
</evidence>
<gene>
    <name evidence="3" type="ORF">Tco_0874872</name>
</gene>
<organism evidence="3 4">
    <name type="scientific">Tanacetum coccineum</name>
    <dbReference type="NCBI Taxonomy" id="301880"/>
    <lineage>
        <taxon>Eukaryota</taxon>
        <taxon>Viridiplantae</taxon>
        <taxon>Streptophyta</taxon>
        <taxon>Embryophyta</taxon>
        <taxon>Tracheophyta</taxon>
        <taxon>Spermatophyta</taxon>
        <taxon>Magnoliopsida</taxon>
        <taxon>eudicotyledons</taxon>
        <taxon>Gunneridae</taxon>
        <taxon>Pentapetalae</taxon>
        <taxon>asterids</taxon>
        <taxon>campanulids</taxon>
        <taxon>Asterales</taxon>
        <taxon>Asteraceae</taxon>
        <taxon>Asteroideae</taxon>
        <taxon>Anthemideae</taxon>
        <taxon>Anthemidinae</taxon>
        <taxon>Tanacetum</taxon>
    </lineage>
</organism>
<keyword evidence="1" id="KW-0175">Coiled coil</keyword>
<comment type="caution">
    <text evidence="3">The sequence shown here is derived from an EMBL/GenBank/DDBJ whole genome shotgun (WGS) entry which is preliminary data.</text>
</comment>
<evidence type="ECO:0000313" key="3">
    <source>
        <dbReference type="EMBL" id="GJT16166.1"/>
    </source>
</evidence>
<feature type="region of interest" description="Disordered" evidence="2">
    <location>
        <begin position="1"/>
        <end position="36"/>
    </location>
</feature>
<reference evidence="3" key="1">
    <citation type="journal article" date="2022" name="Int. J. Mol. Sci.">
        <title>Draft Genome of Tanacetum Coccineum: Genomic Comparison of Closely Related Tanacetum-Family Plants.</title>
        <authorList>
            <person name="Yamashiro T."/>
            <person name="Shiraishi A."/>
            <person name="Nakayama K."/>
            <person name="Satake H."/>
        </authorList>
    </citation>
    <scope>NUCLEOTIDE SEQUENCE</scope>
</reference>
<sequence length="397" mass="45696">MTSQEQPLQEPTTEPTIPQTTSSMPYDSPLSGGYIPGSVKGSKKLTELTELCTKLFDKVTSLEQDLKQTKQVYSKALTKLVKKVKHLEDQLKSTTERRKGKMVISDEEEDLVLEDPSKQGRMSETEYEEVETEHAKVEYGDILQQITPSKVQQGEEQSQESFEVYLDVLSAAKILADASREKTFKSYTRRRSTDSLRVSTVGDIFSTTEEILSTNEEIAQKLNEEEMAKVAAREEHERIDFEKAIDSRKTIRCYKKVSNTQEETSLSSSSKEEYDDLLEEYGWIQMNSFKGISYDEIRPIFEEEYRKVQTLFKKDTEVEKTKRVLEETLLQESFKKLRTAEASSSEPIQEQPTEEPKELSEEELKKMLEIVLIEETKAEALQVKYPIIDWEVHTEGS</sequence>
<feature type="compositionally biased region" description="Low complexity" evidence="2">
    <location>
        <begin position="1"/>
        <end position="23"/>
    </location>
</feature>
<dbReference type="Proteomes" id="UP001151760">
    <property type="component" value="Unassembled WGS sequence"/>
</dbReference>
<feature type="compositionally biased region" description="Polar residues" evidence="2">
    <location>
        <begin position="341"/>
        <end position="351"/>
    </location>
</feature>
<evidence type="ECO:0000313" key="4">
    <source>
        <dbReference type="Proteomes" id="UP001151760"/>
    </source>
</evidence>
<reference evidence="3" key="2">
    <citation type="submission" date="2022-01" db="EMBL/GenBank/DDBJ databases">
        <authorList>
            <person name="Yamashiro T."/>
            <person name="Shiraishi A."/>
            <person name="Satake H."/>
            <person name="Nakayama K."/>
        </authorList>
    </citation>
    <scope>NUCLEOTIDE SEQUENCE</scope>
</reference>
<keyword evidence="4" id="KW-1185">Reference proteome</keyword>
<proteinExistence type="predicted"/>
<accession>A0ABQ5BN78</accession>
<protein>
    <submittedName>
        <fullName evidence="3">Uncharacterized protein</fullName>
    </submittedName>
</protein>
<feature type="coiled-coil region" evidence="1">
    <location>
        <begin position="70"/>
        <end position="97"/>
    </location>
</feature>
<dbReference type="EMBL" id="BQNB010013453">
    <property type="protein sequence ID" value="GJT16166.1"/>
    <property type="molecule type" value="Genomic_DNA"/>
</dbReference>
<feature type="region of interest" description="Disordered" evidence="2">
    <location>
        <begin position="337"/>
        <end position="361"/>
    </location>
</feature>
<evidence type="ECO:0000256" key="2">
    <source>
        <dbReference type="SAM" id="MobiDB-lite"/>
    </source>
</evidence>